<keyword evidence="2" id="KW-1185">Reference proteome</keyword>
<name>A0ACC0FQ85_9ERIC</name>
<dbReference type="EMBL" id="CM045770">
    <property type="protein sequence ID" value="KAI7990413.1"/>
    <property type="molecule type" value="Genomic_DNA"/>
</dbReference>
<accession>A0ACC0FQ85</accession>
<gene>
    <name evidence="1" type="ORF">LOK49_LG12G01747</name>
</gene>
<protein>
    <submittedName>
        <fullName evidence="1">Uncharacterized protein</fullName>
    </submittedName>
</protein>
<dbReference type="Proteomes" id="UP001060215">
    <property type="component" value="Chromosome 13"/>
</dbReference>
<proteinExistence type="predicted"/>
<sequence>MMSITELEIRVYLRNIILSETESYAYSDFQSEIDSDTCSYSISHSCTDFA</sequence>
<evidence type="ECO:0000313" key="2">
    <source>
        <dbReference type="Proteomes" id="UP001060215"/>
    </source>
</evidence>
<reference evidence="1 2" key="1">
    <citation type="journal article" date="2022" name="Plant J.">
        <title>Chromosome-level genome of Camellia lanceoleosa provides a valuable resource for understanding genome evolution and self-incompatibility.</title>
        <authorList>
            <person name="Gong W."/>
            <person name="Xiao S."/>
            <person name="Wang L."/>
            <person name="Liao Z."/>
            <person name="Chang Y."/>
            <person name="Mo W."/>
            <person name="Hu G."/>
            <person name="Li W."/>
            <person name="Zhao G."/>
            <person name="Zhu H."/>
            <person name="Hu X."/>
            <person name="Ji K."/>
            <person name="Xiang X."/>
            <person name="Song Q."/>
            <person name="Yuan D."/>
            <person name="Jin S."/>
            <person name="Zhang L."/>
        </authorList>
    </citation>
    <scope>NUCLEOTIDE SEQUENCE [LARGE SCALE GENOMIC DNA]</scope>
    <source>
        <strain evidence="1">SQ_2022a</strain>
    </source>
</reference>
<comment type="caution">
    <text evidence="1">The sequence shown here is derived from an EMBL/GenBank/DDBJ whole genome shotgun (WGS) entry which is preliminary data.</text>
</comment>
<evidence type="ECO:0000313" key="1">
    <source>
        <dbReference type="EMBL" id="KAI7990413.1"/>
    </source>
</evidence>
<organism evidence="1 2">
    <name type="scientific">Camellia lanceoleosa</name>
    <dbReference type="NCBI Taxonomy" id="1840588"/>
    <lineage>
        <taxon>Eukaryota</taxon>
        <taxon>Viridiplantae</taxon>
        <taxon>Streptophyta</taxon>
        <taxon>Embryophyta</taxon>
        <taxon>Tracheophyta</taxon>
        <taxon>Spermatophyta</taxon>
        <taxon>Magnoliopsida</taxon>
        <taxon>eudicotyledons</taxon>
        <taxon>Gunneridae</taxon>
        <taxon>Pentapetalae</taxon>
        <taxon>asterids</taxon>
        <taxon>Ericales</taxon>
        <taxon>Theaceae</taxon>
        <taxon>Camellia</taxon>
    </lineage>
</organism>